<proteinExistence type="predicted"/>
<accession>A0A0K2TQQ6</accession>
<dbReference type="AlphaFoldDB" id="A0A0K2TQQ6"/>
<dbReference type="EMBL" id="HACA01010993">
    <property type="protein sequence ID" value="CDW28354.1"/>
    <property type="molecule type" value="Transcribed_RNA"/>
</dbReference>
<reference evidence="1" key="1">
    <citation type="submission" date="2014-05" db="EMBL/GenBank/DDBJ databases">
        <authorList>
            <person name="Chronopoulou M."/>
        </authorList>
    </citation>
    <scope>NUCLEOTIDE SEQUENCE</scope>
    <source>
        <tissue evidence="1">Whole organism</tissue>
    </source>
</reference>
<sequence>MTSRRRWKEFGVADIVVVIIVVARKRSWSNGGGGLLLSPRIRIRCFLYTHCLQIALIVSTKSLSWNVILGSSTLDRGSVVEYFSNRQLEGMGTTAFHEFWSHDR</sequence>
<name>A0A0K2TQQ6_LEPSM</name>
<protein>
    <submittedName>
        <fullName evidence="1">Uncharacterized protein</fullName>
    </submittedName>
</protein>
<organism evidence="1">
    <name type="scientific">Lepeophtheirus salmonis</name>
    <name type="common">Salmon louse</name>
    <name type="synonym">Caligus salmonis</name>
    <dbReference type="NCBI Taxonomy" id="72036"/>
    <lineage>
        <taxon>Eukaryota</taxon>
        <taxon>Metazoa</taxon>
        <taxon>Ecdysozoa</taxon>
        <taxon>Arthropoda</taxon>
        <taxon>Crustacea</taxon>
        <taxon>Multicrustacea</taxon>
        <taxon>Hexanauplia</taxon>
        <taxon>Copepoda</taxon>
        <taxon>Siphonostomatoida</taxon>
        <taxon>Caligidae</taxon>
        <taxon>Lepeophtheirus</taxon>
    </lineage>
</organism>
<evidence type="ECO:0000313" key="1">
    <source>
        <dbReference type="EMBL" id="CDW28354.1"/>
    </source>
</evidence>